<dbReference type="Pfam" id="PF13181">
    <property type="entry name" value="TPR_8"/>
    <property type="match status" value="1"/>
</dbReference>
<feature type="repeat" description="TPR" evidence="8">
    <location>
        <begin position="342"/>
        <end position="375"/>
    </location>
</feature>
<proteinExistence type="predicted"/>
<evidence type="ECO:0000256" key="10">
    <source>
        <dbReference type="SAM" id="MobiDB-lite"/>
    </source>
</evidence>
<evidence type="ECO:0000256" key="6">
    <source>
        <dbReference type="ARBA" id="ARBA00023235"/>
    </source>
</evidence>
<evidence type="ECO:0000256" key="4">
    <source>
        <dbReference type="ARBA" id="ARBA00022803"/>
    </source>
</evidence>
<dbReference type="SUPFAM" id="SSF54534">
    <property type="entry name" value="FKBP-like"/>
    <property type="match status" value="2"/>
</dbReference>
<keyword evidence="6 7" id="KW-0413">Isomerase</keyword>
<dbReference type="GO" id="GO:0003755">
    <property type="term" value="F:peptidyl-prolyl cis-trans isomerase activity"/>
    <property type="evidence" value="ECO:0007669"/>
    <property type="project" value="UniProtKB-KW"/>
</dbReference>
<dbReference type="Gene3D" id="1.25.40.10">
    <property type="entry name" value="Tetratricopeptide repeat domain"/>
    <property type="match status" value="1"/>
</dbReference>
<feature type="coiled-coil region" evidence="9">
    <location>
        <begin position="375"/>
        <end position="402"/>
    </location>
</feature>
<feature type="domain" description="PPIase FKBP-type" evidence="11">
    <location>
        <begin position="43"/>
        <end position="130"/>
    </location>
</feature>
<dbReference type="SUPFAM" id="SSF48452">
    <property type="entry name" value="TPR-like"/>
    <property type="match status" value="1"/>
</dbReference>
<comment type="caution">
    <text evidence="13">The sequence shown here is derived from an EMBL/GenBank/DDBJ whole genome shotgun (WGS) entry which is preliminary data.</text>
</comment>
<dbReference type="Pfam" id="PF00254">
    <property type="entry name" value="FKBP_C"/>
    <property type="match status" value="1"/>
</dbReference>
<dbReference type="PANTHER" id="PTHR46512:SF9">
    <property type="entry name" value="PEPTIDYLPROLYL ISOMERASE"/>
    <property type="match status" value="1"/>
</dbReference>
<keyword evidence="3" id="KW-0677">Repeat</keyword>
<reference evidence="13" key="1">
    <citation type="submission" date="2021-02" db="EMBL/GenBank/DDBJ databases">
        <authorList>
            <person name="Nowell W R."/>
        </authorList>
    </citation>
    <scope>NUCLEOTIDE SEQUENCE</scope>
</reference>
<evidence type="ECO:0000256" key="8">
    <source>
        <dbReference type="PROSITE-ProRule" id="PRU00339"/>
    </source>
</evidence>
<dbReference type="EMBL" id="CAJNOJ010000012">
    <property type="protein sequence ID" value="CAF0797913.1"/>
    <property type="molecule type" value="Genomic_DNA"/>
</dbReference>
<keyword evidence="5 7" id="KW-0697">Rotamase</keyword>
<dbReference type="InterPro" id="IPR046357">
    <property type="entry name" value="PPIase_dom_sf"/>
</dbReference>
<dbReference type="PANTHER" id="PTHR46512">
    <property type="entry name" value="PEPTIDYLPROLYL ISOMERASE"/>
    <property type="match status" value="1"/>
</dbReference>
<dbReference type="Gene3D" id="3.10.50.40">
    <property type="match status" value="2"/>
</dbReference>
<sequence>MTENQVEEGKSPFQGEDISPEKDGGLVKEIVRQGNGDDKPAFDDQVTIHYVGSELDGKVFSDSRERDEKVTFNLGKNEVIPAWDLGAASMKRGEIARFFARPKYAYGLKGEKKYRSATSVIFEIELLDFVGKDISDEKDGSIIRRILHRGVGRELPNEDATVDVRLKGTYQDKIFDDRTVQFVMGLGFLKQIPLSIEHAVYKMLRNEKCQLLLKGKALQGLDQISVSADGLVQYEITLLNLERLDSEQILTDKGKLLQSELLKSRADDLVKKGHYQHALKRYQMITRLLASVTYPDKDDRIKSRQVRIAAQSNIALCYLKLNDYLQCKTACDQTLALDAKNEKSLFRRGQCHLTFRNFEQAKKDFEAVIKINPSNVAAEQQIEQCEQQRKQHEAKHKESYQSFFNDSSRASLFEVDEKYEQVKNKMQEKNALKSLGLEPISLESLGIHPPKPPQR</sequence>
<gene>
    <name evidence="12" type="ORF">EDS130_LOCUS4694</name>
    <name evidence="13" type="ORF">XAT740_LOCUS12295</name>
</gene>
<evidence type="ECO:0000256" key="5">
    <source>
        <dbReference type="ARBA" id="ARBA00023110"/>
    </source>
</evidence>
<dbReference type="EMBL" id="CAJNOR010000692">
    <property type="protein sequence ID" value="CAF0983215.1"/>
    <property type="molecule type" value="Genomic_DNA"/>
</dbReference>
<accession>A0A814FGW5</accession>
<feature type="region of interest" description="Disordered" evidence="10">
    <location>
        <begin position="1"/>
        <end position="26"/>
    </location>
</feature>
<dbReference type="AlphaFoldDB" id="A0A814FGW5"/>
<protein>
    <recommendedName>
        <fullName evidence="2 7">peptidylprolyl isomerase</fullName>
        <ecNumber evidence="2 7">5.2.1.8</ecNumber>
    </recommendedName>
</protein>
<dbReference type="InterPro" id="IPR011990">
    <property type="entry name" value="TPR-like_helical_dom_sf"/>
</dbReference>
<evidence type="ECO:0000256" key="2">
    <source>
        <dbReference type="ARBA" id="ARBA00013194"/>
    </source>
</evidence>
<dbReference type="InterPro" id="IPR001179">
    <property type="entry name" value="PPIase_FKBP_dom"/>
</dbReference>
<name>A0A814FGW5_ADIRI</name>
<evidence type="ECO:0000259" key="11">
    <source>
        <dbReference type="PROSITE" id="PS50059"/>
    </source>
</evidence>
<dbReference type="PROSITE" id="PS50059">
    <property type="entry name" value="FKBP_PPIASE"/>
    <property type="match status" value="1"/>
</dbReference>
<dbReference type="InterPro" id="IPR019734">
    <property type="entry name" value="TPR_rpt"/>
</dbReference>
<evidence type="ECO:0000313" key="13">
    <source>
        <dbReference type="EMBL" id="CAF0983215.1"/>
    </source>
</evidence>
<keyword evidence="14" id="KW-1185">Reference proteome</keyword>
<dbReference type="Proteomes" id="UP000663852">
    <property type="component" value="Unassembled WGS sequence"/>
</dbReference>
<evidence type="ECO:0000313" key="12">
    <source>
        <dbReference type="EMBL" id="CAF0797913.1"/>
    </source>
</evidence>
<comment type="catalytic activity">
    <reaction evidence="1 7">
        <text>[protein]-peptidylproline (omega=180) = [protein]-peptidylproline (omega=0)</text>
        <dbReference type="Rhea" id="RHEA:16237"/>
        <dbReference type="Rhea" id="RHEA-COMP:10747"/>
        <dbReference type="Rhea" id="RHEA-COMP:10748"/>
        <dbReference type="ChEBI" id="CHEBI:83833"/>
        <dbReference type="ChEBI" id="CHEBI:83834"/>
        <dbReference type="EC" id="5.2.1.8"/>
    </reaction>
</comment>
<keyword evidence="4 8" id="KW-0802">TPR repeat</keyword>
<keyword evidence="9" id="KW-0175">Coiled coil</keyword>
<dbReference type="InterPro" id="IPR050754">
    <property type="entry name" value="FKBP4/5/8-like"/>
</dbReference>
<dbReference type="EC" id="5.2.1.8" evidence="2 7"/>
<evidence type="ECO:0000256" key="3">
    <source>
        <dbReference type="ARBA" id="ARBA00022737"/>
    </source>
</evidence>
<evidence type="ECO:0000256" key="1">
    <source>
        <dbReference type="ARBA" id="ARBA00000971"/>
    </source>
</evidence>
<evidence type="ECO:0000256" key="9">
    <source>
        <dbReference type="SAM" id="Coils"/>
    </source>
</evidence>
<dbReference type="OrthoDB" id="433738at2759"/>
<evidence type="ECO:0000313" key="14">
    <source>
        <dbReference type="Proteomes" id="UP000663828"/>
    </source>
</evidence>
<dbReference type="PROSITE" id="PS50005">
    <property type="entry name" value="TPR"/>
    <property type="match status" value="1"/>
</dbReference>
<evidence type="ECO:0000256" key="7">
    <source>
        <dbReference type="PROSITE-ProRule" id="PRU00277"/>
    </source>
</evidence>
<dbReference type="Proteomes" id="UP000663828">
    <property type="component" value="Unassembled WGS sequence"/>
</dbReference>
<dbReference type="SMART" id="SM00028">
    <property type="entry name" value="TPR"/>
    <property type="match status" value="3"/>
</dbReference>
<organism evidence="13 14">
    <name type="scientific">Adineta ricciae</name>
    <name type="common">Rotifer</name>
    <dbReference type="NCBI Taxonomy" id="249248"/>
    <lineage>
        <taxon>Eukaryota</taxon>
        <taxon>Metazoa</taxon>
        <taxon>Spiralia</taxon>
        <taxon>Gnathifera</taxon>
        <taxon>Rotifera</taxon>
        <taxon>Eurotatoria</taxon>
        <taxon>Bdelloidea</taxon>
        <taxon>Adinetida</taxon>
        <taxon>Adinetidae</taxon>
        <taxon>Adineta</taxon>
    </lineage>
</organism>